<keyword evidence="1" id="KW-1133">Transmembrane helix</keyword>
<dbReference type="Proteomes" id="UP001497602">
    <property type="component" value="Unassembled WGS sequence"/>
</dbReference>
<evidence type="ECO:0000313" key="2">
    <source>
        <dbReference type="EMBL" id="CAL2108799.1"/>
    </source>
</evidence>
<organism evidence="2 3">
    <name type="scientific">Tenacibaculum vairaonense</name>
    <dbReference type="NCBI Taxonomy" id="3137860"/>
    <lineage>
        <taxon>Bacteria</taxon>
        <taxon>Pseudomonadati</taxon>
        <taxon>Bacteroidota</taxon>
        <taxon>Flavobacteriia</taxon>
        <taxon>Flavobacteriales</taxon>
        <taxon>Flavobacteriaceae</taxon>
        <taxon>Tenacibaculum</taxon>
    </lineage>
</organism>
<proteinExistence type="predicted"/>
<accession>A0ABP1FGL4</accession>
<feature type="transmembrane region" description="Helical" evidence="1">
    <location>
        <begin position="50"/>
        <end position="69"/>
    </location>
</feature>
<dbReference type="EMBL" id="CAXJRC010000046">
    <property type="protein sequence ID" value="CAL2108799.1"/>
    <property type="molecule type" value="Genomic_DNA"/>
</dbReference>
<feature type="transmembrane region" description="Helical" evidence="1">
    <location>
        <begin position="76"/>
        <end position="93"/>
    </location>
</feature>
<protein>
    <recommendedName>
        <fullName evidence="4">DUF4293 family protein</fullName>
    </recommendedName>
</protein>
<keyword evidence="3" id="KW-1185">Reference proteome</keyword>
<sequence>MKIENVLLILGLVFSTFLITFQIGDGFELLSIKWKFTLIDISLYQSNKTYLDSAILGNLCYLIFSFIMWKKENRKGLVLTLLILTLISIGFQFKAFYESFYGVNSGTHFQIGALLAFIGFKILDRINKVEKNLKIHKDF</sequence>
<keyword evidence="1" id="KW-0812">Transmembrane</keyword>
<reference evidence="2 3" key="1">
    <citation type="submission" date="2024-05" db="EMBL/GenBank/DDBJ databases">
        <authorList>
            <person name="Duchaud E."/>
        </authorList>
    </citation>
    <scope>NUCLEOTIDE SEQUENCE [LARGE SCALE GENOMIC DNA]</scope>
    <source>
        <strain evidence="2">Ena-SAMPLE-TAB-13-05-2024-13:56:06:370-140305</strain>
    </source>
</reference>
<evidence type="ECO:0000313" key="3">
    <source>
        <dbReference type="Proteomes" id="UP001497602"/>
    </source>
</evidence>
<evidence type="ECO:0000256" key="1">
    <source>
        <dbReference type="SAM" id="Phobius"/>
    </source>
</evidence>
<feature type="transmembrane region" description="Helical" evidence="1">
    <location>
        <begin position="105"/>
        <end position="123"/>
    </location>
</feature>
<keyword evidence="1" id="KW-0472">Membrane</keyword>
<gene>
    <name evidence="2" type="ORF">T190115A13A_90145</name>
</gene>
<name>A0ABP1FGL4_9FLAO</name>
<evidence type="ECO:0008006" key="4">
    <source>
        <dbReference type="Google" id="ProtNLM"/>
    </source>
</evidence>
<dbReference type="RefSeq" id="WP_348740396.1">
    <property type="nucleotide sequence ID" value="NZ_CAXJRC010000046.1"/>
</dbReference>
<comment type="caution">
    <text evidence="2">The sequence shown here is derived from an EMBL/GenBank/DDBJ whole genome shotgun (WGS) entry which is preliminary data.</text>
</comment>